<sequence>MENPFDFHFTAGYSDEELPMAPSLHPTGFQQEEFSSSQSSHHVVPMISWTSSIGPEQLARYSSSTSAPDAPSSLVADQVSRVEAGLEEDDEEDSKKLRAKIFCHPLYPKLLDAYIDCQKVGAPPEISNLFEEIGRQNGNLCQRSTYLGADPELDEFMEAYCDLLVKYKSDLSKPFDEATAFLNDMEMQLNSLCNGPSGNSNSGFSLCSTISSCLPIRVSCLMRLI</sequence>
<dbReference type="Pfam" id="PF03790">
    <property type="entry name" value="KNOX1"/>
    <property type="match status" value="1"/>
</dbReference>
<comment type="subcellular location">
    <subcellularLocation>
        <location evidence="1">Nucleus</location>
    </subcellularLocation>
</comment>
<dbReference type="GO" id="GO:0003677">
    <property type="term" value="F:DNA binding"/>
    <property type="evidence" value="ECO:0007669"/>
    <property type="project" value="InterPro"/>
</dbReference>
<name>A0AAE1MGL6_9FABA</name>
<dbReference type="GO" id="GO:0005634">
    <property type="term" value="C:nucleus"/>
    <property type="evidence" value="ECO:0007669"/>
    <property type="project" value="UniProtKB-SubCell"/>
</dbReference>
<feature type="domain" description="KNOX1" evidence="4">
    <location>
        <begin position="95"/>
        <end position="139"/>
    </location>
</feature>
<proteinExistence type="predicted"/>
<organism evidence="6 7">
    <name type="scientific">Acacia crassicarpa</name>
    <name type="common">northern wattle</name>
    <dbReference type="NCBI Taxonomy" id="499986"/>
    <lineage>
        <taxon>Eukaryota</taxon>
        <taxon>Viridiplantae</taxon>
        <taxon>Streptophyta</taxon>
        <taxon>Embryophyta</taxon>
        <taxon>Tracheophyta</taxon>
        <taxon>Spermatophyta</taxon>
        <taxon>Magnoliopsida</taxon>
        <taxon>eudicotyledons</taxon>
        <taxon>Gunneridae</taxon>
        <taxon>Pentapetalae</taxon>
        <taxon>rosids</taxon>
        <taxon>fabids</taxon>
        <taxon>Fabales</taxon>
        <taxon>Fabaceae</taxon>
        <taxon>Caesalpinioideae</taxon>
        <taxon>mimosoid clade</taxon>
        <taxon>Acacieae</taxon>
        <taxon>Acacia</taxon>
    </lineage>
</organism>
<keyword evidence="2" id="KW-0539">Nucleus</keyword>
<dbReference type="InterPro" id="IPR005540">
    <property type="entry name" value="KNOX1"/>
</dbReference>
<feature type="domain" description="KNOX2" evidence="5">
    <location>
        <begin position="143"/>
        <end position="194"/>
    </location>
</feature>
<dbReference type="SMART" id="SM01255">
    <property type="entry name" value="KNOX1"/>
    <property type="match status" value="1"/>
</dbReference>
<dbReference type="EMBL" id="JAWXYG010000008">
    <property type="protein sequence ID" value="KAK4264355.1"/>
    <property type="molecule type" value="Genomic_DNA"/>
</dbReference>
<evidence type="ECO:0000256" key="1">
    <source>
        <dbReference type="ARBA" id="ARBA00004123"/>
    </source>
</evidence>
<protein>
    <submittedName>
        <fullName evidence="6">Uncharacterized protein</fullName>
    </submittedName>
</protein>
<evidence type="ECO:0000259" key="4">
    <source>
        <dbReference type="SMART" id="SM01255"/>
    </source>
</evidence>
<evidence type="ECO:0000313" key="6">
    <source>
        <dbReference type="EMBL" id="KAK4264355.1"/>
    </source>
</evidence>
<feature type="compositionally biased region" description="Low complexity" evidence="3">
    <location>
        <begin position="29"/>
        <end position="40"/>
    </location>
</feature>
<evidence type="ECO:0000256" key="3">
    <source>
        <dbReference type="SAM" id="MobiDB-lite"/>
    </source>
</evidence>
<dbReference type="PANTHER" id="PTHR48452">
    <property type="entry name" value="FUSED COMPOUND LEAF 1"/>
    <property type="match status" value="1"/>
</dbReference>
<dbReference type="PANTHER" id="PTHR48452:SF1">
    <property type="entry name" value="FUSED COMPOUND LEAF 1"/>
    <property type="match status" value="1"/>
</dbReference>
<keyword evidence="7" id="KW-1185">Reference proteome</keyword>
<evidence type="ECO:0000313" key="7">
    <source>
        <dbReference type="Proteomes" id="UP001293593"/>
    </source>
</evidence>
<feature type="region of interest" description="Disordered" evidence="3">
    <location>
        <begin position="20"/>
        <end position="40"/>
    </location>
</feature>
<dbReference type="InterPro" id="IPR005541">
    <property type="entry name" value="KNOX2"/>
</dbReference>
<evidence type="ECO:0000256" key="2">
    <source>
        <dbReference type="ARBA" id="ARBA00023242"/>
    </source>
</evidence>
<accession>A0AAE1MGL6</accession>
<dbReference type="SMART" id="SM01256">
    <property type="entry name" value="KNOX2"/>
    <property type="match status" value="1"/>
</dbReference>
<dbReference type="AlphaFoldDB" id="A0AAE1MGL6"/>
<evidence type="ECO:0000259" key="5">
    <source>
        <dbReference type="SMART" id="SM01256"/>
    </source>
</evidence>
<reference evidence="6" key="1">
    <citation type="submission" date="2023-10" db="EMBL/GenBank/DDBJ databases">
        <title>Chromosome-level genome of the transformable northern wattle, Acacia crassicarpa.</title>
        <authorList>
            <person name="Massaro I."/>
            <person name="Sinha N.R."/>
            <person name="Poethig S."/>
            <person name="Leichty A.R."/>
        </authorList>
    </citation>
    <scope>NUCLEOTIDE SEQUENCE</scope>
    <source>
        <strain evidence="6">Acra3RX</strain>
        <tissue evidence="6">Leaf</tissue>
    </source>
</reference>
<comment type="caution">
    <text evidence="6">The sequence shown here is derived from an EMBL/GenBank/DDBJ whole genome shotgun (WGS) entry which is preliminary data.</text>
</comment>
<dbReference type="Pfam" id="PF03791">
    <property type="entry name" value="KNOX2"/>
    <property type="match status" value="1"/>
</dbReference>
<gene>
    <name evidence="6" type="ORF">QN277_025547</name>
</gene>
<dbReference type="Proteomes" id="UP001293593">
    <property type="component" value="Unassembled WGS sequence"/>
</dbReference>